<comment type="caution">
    <text evidence="2">The sequence shown here is derived from an EMBL/GenBank/DDBJ whole genome shotgun (WGS) entry which is preliminary data.</text>
</comment>
<dbReference type="InterPro" id="IPR021476">
    <property type="entry name" value="Egh16-like"/>
</dbReference>
<keyword evidence="3" id="KW-1185">Reference proteome</keyword>
<sequence length="255" mass="27021">MYGVSNGLTGKGFGTLDGTPRDVSTRDPAQLDSAIIKESEINEGKASACGRTIMAGKIDIKKALNKAEDGGLPDIGPNGKIKLVAHKIDGDGWGPYNCSVDVSATGKSFTPIQVTVNVPTGKANDNKPTDYSLEAQLPNTLKCQGGADGQSCIIKCVNTASTGPYGGCMAFTQMQGLYNDPAPAGKGPSANFYLDRITENPVTRDPDLFSDARSKLSSKDLQAGAPPPPPQGKGKRRSVWRKRRVELSNQYSKQM</sequence>
<dbReference type="OrthoDB" id="3241054at2759"/>
<evidence type="ECO:0000313" key="2">
    <source>
        <dbReference type="EMBL" id="MBW0526529.1"/>
    </source>
</evidence>
<evidence type="ECO:0000256" key="1">
    <source>
        <dbReference type="SAM" id="MobiDB-lite"/>
    </source>
</evidence>
<dbReference type="EMBL" id="AVOT02032736">
    <property type="protein sequence ID" value="MBW0526529.1"/>
    <property type="molecule type" value="Genomic_DNA"/>
</dbReference>
<protein>
    <submittedName>
        <fullName evidence="2">Uncharacterized protein</fullName>
    </submittedName>
</protein>
<gene>
    <name evidence="2" type="ORF">O181_066244</name>
</gene>
<reference evidence="2" key="1">
    <citation type="submission" date="2021-03" db="EMBL/GenBank/DDBJ databases">
        <title>Draft genome sequence of rust myrtle Austropuccinia psidii MF-1, a brazilian biotype.</title>
        <authorList>
            <person name="Quecine M.C."/>
            <person name="Pachon D.M.R."/>
            <person name="Bonatelli M.L."/>
            <person name="Correr F.H."/>
            <person name="Franceschini L.M."/>
            <person name="Leite T.F."/>
            <person name="Margarido G.R.A."/>
            <person name="Almeida C.A."/>
            <person name="Ferrarezi J.A."/>
            <person name="Labate C.A."/>
        </authorList>
    </citation>
    <scope>NUCLEOTIDE SEQUENCE</scope>
    <source>
        <strain evidence="2">MF-1</strain>
    </source>
</reference>
<dbReference type="Pfam" id="PF11327">
    <property type="entry name" value="Egh16-like"/>
    <property type="match status" value="1"/>
</dbReference>
<dbReference type="PANTHER" id="PTHR34618:SF1">
    <property type="entry name" value="SECRETED PROTEIN"/>
    <property type="match status" value="1"/>
</dbReference>
<dbReference type="AlphaFoldDB" id="A0A9Q3ESN0"/>
<accession>A0A9Q3ESN0</accession>
<name>A0A9Q3ESN0_9BASI</name>
<dbReference type="PANTHER" id="PTHR34618">
    <property type="entry name" value="SURFACE PROTEIN MAS1, PUTATIVE-RELATED"/>
    <property type="match status" value="1"/>
</dbReference>
<organism evidence="2 3">
    <name type="scientific">Austropuccinia psidii MF-1</name>
    <dbReference type="NCBI Taxonomy" id="1389203"/>
    <lineage>
        <taxon>Eukaryota</taxon>
        <taxon>Fungi</taxon>
        <taxon>Dikarya</taxon>
        <taxon>Basidiomycota</taxon>
        <taxon>Pucciniomycotina</taxon>
        <taxon>Pucciniomycetes</taxon>
        <taxon>Pucciniales</taxon>
        <taxon>Sphaerophragmiaceae</taxon>
        <taxon>Austropuccinia</taxon>
    </lineage>
</organism>
<dbReference type="Proteomes" id="UP000765509">
    <property type="component" value="Unassembled WGS sequence"/>
</dbReference>
<evidence type="ECO:0000313" key="3">
    <source>
        <dbReference type="Proteomes" id="UP000765509"/>
    </source>
</evidence>
<proteinExistence type="predicted"/>
<feature type="region of interest" description="Disordered" evidence="1">
    <location>
        <begin position="203"/>
        <end position="242"/>
    </location>
</feature>
<feature type="compositionally biased region" description="Basic and acidic residues" evidence="1">
    <location>
        <begin position="203"/>
        <end position="218"/>
    </location>
</feature>
<feature type="compositionally biased region" description="Basic residues" evidence="1">
    <location>
        <begin position="233"/>
        <end position="242"/>
    </location>
</feature>